<accession>A0A1W0X8X9</accession>
<dbReference type="EMBL" id="MTYJ01000009">
    <property type="protein sequence ID" value="OQV23977.1"/>
    <property type="molecule type" value="Genomic_DNA"/>
</dbReference>
<name>A0A1W0X8X9_HYPEX</name>
<reference evidence="2" key="1">
    <citation type="submission" date="2017-01" db="EMBL/GenBank/DDBJ databases">
        <title>Comparative genomics of anhydrobiosis in the tardigrade Hypsibius dujardini.</title>
        <authorList>
            <person name="Yoshida Y."/>
            <person name="Koutsovoulos G."/>
            <person name="Laetsch D."/>
            <person name="Stevens L."/>
            <person name="Kumar S."/>
            <person name="Horikawa D."/>
            <person name="Ishino K."/>
            <person name="Komine S."/>
            <person name="Tomita M."/>
            <person name="Blaxter M."/>
            <person name="Arakawa K."/>
        </authorList>
    </citation>
    <scope>NUCLEOTIDE SEQUENCE [LARGE SCALE GENOMIC DNA]</scope>
    <source>
        <strain evidence="2">Z151</strain>
    </source>
</reference>
<proteinExistence type="predicted"/>
<dbReference type="Proteomes" id="UP000192578">
    <property type="component" value="Unassembled WGS sequence"/>
</dbReference>
<gene>
    <name evidence="1" type="ORF">BV898_02323</name>
</gene>
<comment type="caution">
    <text evidence="1">The sequence shown here is derived from an EMBL/GenBank/DDBJ whole genome shotgun (WGS) entry which is preliminary data.</text>
</comment>
<keyword evidence="2" id="KW-1185">Reference proteome</keyword>
<organism evidence="1 2">
    <name type="scientific">Hypsibius exemplaris</name>
    <name type="common">Freshwater tardigrade</name>
    <dbReference type="NCBI Taxonomy" id="2072580"/>
    <lineage>
        <taxon>Eukaryota</taxon>
        <taxon>Metazoa</taxon>
        <taxon>Ecdysozoa</taxon>
        <taxon>Tardigrada</taxon>
        <taxon>Eutardigrada</taxon>
        <taxon>Parachela</taxon>
        <taxon>Hypsibioidea</taxon>
        <taxon>Hypsibiidae</taxon>
        <taxon>Hypsibius</taxon>
    </lineage>
</organism>
<sequence length="99" mass="11454">MPRDFLGIQLSLATLSQISVSNPTRAWKETSRLAFFLLAAFEAQFVKQINANFAPVKFFLDNIFRRKWSITEFSNRSWRSPQQNLWTCADRFLVGGCFG</sequence>
<protein>
    <submittedName>
        <fullName evidence="1">Uncharacterized protein</fullName>
    </submittedName>
</protein>
<evidence type="ECO:0000313" key="1">
    <source>
        <dbReference type="EMBL" id="OQV23977.1"/>
    </source>
</evidence>
<evidence type="ECO:0000313" key="2">
    <source>
        <dbReference type="Proteomes" id="UP000192578"/>
    </source>
</evidence>
<dbReference type="AlphaFoldDB" id="A0A1W0X8X9"/>